<keyword evidence="4" id="KW-0460">Magnesium</keyword>
<evidence type="ECO:0000256" key="4">
    <source>
        <dbReference type="ARBA" id="ARBA00022842"/>
    </source>
</evidence>
<dbReference type="OrthoDB" id="9797568at2"/>
<proteinExistence type="predicted"/>
<evidence type="ECO:0000256" key="2">
    <source>
        <dbReference type="ARBA" id="ARBA00022723"/>
    </source>
</evidence>
<gene>
    <name evidence="6" type="ORF">NIES806_07930</name>
</gene>
<dbReference type="GO" id="GO:0034432">
    <property type="term" value="F:bis(5'-adenosyl)-pentaphosphatase activity"/>
    <property type="evidence" value="ECO:0007669"/>
    <property type="project" value="TreeGrafter"/>
</dbReference>
<dbReference type="CDD" id="cd04666">
    <property type="entry name" value="NUDIX_DIPP2_like_Nudt4"/>
    <property type="match status" value="1"/>
</dbReference>
<accession>A0A1Z4UZJ5</accession>
<evidence type="ECO:0000256" key="1">
    <source>
        <dbReference type="ARBA" id="ARBA00001946"/>
    </source>
</evidence>
<keyword evidence="2" id="KW-0479">Metal-binding</keyword>
<dbReference type="GO" id="GO:0008486">
    <property type="term" value="F:diphosphoinositol-polyphosphate diphosphatase activity"/>
    <property type="evidence" value="ECO:0007669"/>
    <property type="project" value="TreeGrafter"/>
</dbReference>
<dbReference type="AlphaFoldDB" id="A0A1Z4UZJ5"/>
<dbReference type="InterPro" id="IPR015797">
    <property type="entry name" value="NUDIX_hydrolase-like_dom_sf"/>
</dbReference>
<keyword evidence="7" id="KW-1185">Reference proteome</keyword>
<keyword evidence="3 6" id="KW-0378">Hydrolase</keyword>
<dbReference type="Proteomes" id="UP000218702">
    <property type="component" value="Chromosome"/>
</dbReference>
<organism evidence="6 7">
    <name type="scientific">Dolichospermum compactum NIES-806</name>
    <dbReference type="NCBI Taxonomy" id="1973481"/>
    <lineage>
        <taxon>Bacteria</taxon>
        <taxon>Bacillati</taxon>
        <taxon>Cyanobacteriota</taxon>
        <taxon>Cyanophyceae</taxon>
        <taxon>Nostocales</taxon>
        <taxon>Aphanizomenonaceae</taxon>
        <taxon>Dolichospermum</taxon>
        <taxon>Dolichospermum compactum</taxon>
    </lineage>
</organism>
<dbReference type="EMBL" id="AP018316">
    <property type="protein sequence ID" value="BAZ84603.1"/>
    <property type="molecule type" value="Genomic_DNA"/>
</dbReference>
<dbReference type="GO" id="GO:1901911">
    <property type="term" value="P:adenosine 5'-(hexahydrogen pentaphosphate) catabolic process"/>
    <property type="evidence" value="ECO:0007669"/>
    <property type="project" value="TreeGrafter"/>
</dbReference>
<evidence type="ECO:0000256" key="3">
    <source>
        <dbReference type="ARBA" id="ARBA00022801"/>
    </source>
</evidence>
<sequence>MTRKANKVLQQSGVIPYRINDGKVEVLLITTRSRQGWVIPKGGLCKGMSPHDSAAKEAWEEAGVVGRVTTEELGNYKYRKRGNTYQVNLFLLPVEIILEDWPEATARERKWLEVNQAAELVKETSLKKIIQNSWKIDQYMTNI</sequence>
<dbReference type="GO" id="GO:0000298">
    <property type="term" value="F:endopolyphosphatase activity"/>
    <property type="evidence" value="ECO:0007669"/>
    <property type="project" value="TreeGrafter"/>
</dbReference>
<dbReference type="GO" id="GO:0071543">
    <property type="term" value="P:diphosphoinositol polyphosphate metabolic process"/>
    <property type="evidence" value="ECO:0007669"/>
    <property type="project" value="TreeGrafter"/>
</dbReference>
<dbReference type="GO" id="GO:0034431">
    <property type="term" value="F:bis(5'-adenosyl)-hexaphosphatase activity"/>
    <property type="evidence" value="ECO:0007669"/>
    <property type="project" value="TreeGrafter"/>
</dbReference>
<reference evidence="6 7" key="1">
    <citation type="submission" date="2017-06" db="EMBL/GenBank/DDBJ databases">
        <title>Genome sequencing of cyanobaciteial culture collection at National Institute for Environmental Studies (NIES).</title>
        <authorList>
            <person name="Hirose Y."/>
            <person name="Shimura Y."/>
            <person name="Fujisawa T."/>
            <person name="Nakamura Y."/>
            <person name="Kawachi M."/>
        </authorList>
    </citation>
    <scope>NUCLEOTIDE SEQUENCE [LARGE SCALE GENOMIC DNA]</scope>
    <source>
        <strain evidence="6 7">NIES-806</strain>
    </source>
</reference>
<dbReference type="GO" id="GO:0046872">
    <property type="term" value="F:metal ion binding"/>
    <property type="evidence" value="ECO:0007669"/>
    <property type="project" value="UniProtKB-KW"/>
</dbReference>
<dbReference type="KEGG" id="dcm:NIES806_07930"/>
<evidence type="ECO:0000313" key="6">
    <source>
        <dbReference type="EMBL" id="BAZ84603.1"/>
    </source>
</evidence>
<dbReference type="Gene3D" id="3.90.79.10">
    <property type="entry name" value="Nucleoside Triphosphate Pyrophosphohydrolase"/>
    <property type="match status" value="1"/>
</dbReference>
<comment type="cofactor">
    <cofactor evidence="1">
        <name>Mg(2+)</name>
        <dbReference type="ChEBI" id="CHEBI:18420"/>
    </cofactor>
</comment>
<feature type="domain" description="Nudix hydrolase" evidence="5">
    <location>
        <begin position="9"/>
        <end position="137"/>
    </location>
</feature>
<dbReference type="RefSeq" id="WP_096664284.1">
    <property type="nucleotide sequence ID" value="NZ_AP018316.1"/>
</dbReference>
<dbReference type="GO" id="GO:1901907">
    <property type="term" value="P:diadenosine pentaphosphate catabolic process"/>
    <property type="evidence" value="ECO:0007669"/>
    <property type="project" value="TreeGrafter"/>
</dbReference>
<dbReference type="GO" id="GO:1901909">
    <property type="term" value="P:diadenosine hexaphosphate catabolic process"/>
    <property type="evidence" value="ECO:0007669"/>
    <property type="project" value="TreeGrafter"/>
</dbReference>
<dbReference type="PANTHER" id="PTHR12629">
    <property type="entry name" value="DIPHOSPHOINOSITOL POLYPHOSPHATE PHOSPHOHYDROLASE"/>
    <property type="match status" value="1"/>
</dbReference>
<name>A0A1Z4UZJ5_9CYAN</name>
<dbReference type="Pfam" id="PF00293">
    <property type="entry name" value="NUDIX"/>
    <property type="match status" value="1"/>
</dbReference>
<dbReference type="InterPro" id="IPR000086">
    <property type="entry name" value="NUDIX_hydrolase_dom"/>
</dbReference>
<dbReference type="SUPFAM" id="SSF55811">
    <property type="entry name" value="Nudix"/>
    <property type="match status" value="1"/>
</dbReference>
<dbReference type="PROSITE" id="PS51462">
    <property type="entry name" value="NUDIX"/>
    <property type="match status" value="1"/>
</dbReference>
<dbReference type="PANTHER" id="PTHR12629:SF0">
    <property type="entry name" value="DIPHOSPHOINOSITOL-POLYPHOSPHATE DIPHOSPHATASE"/>
    <property type="match status" value="1"/>
</dbReference>
<evidence type="ECO:0000259" key="5">
    <source>
        <dbReference type="PROSITE" id="PS51462"/>
    </source>
</evidence>
<dbReference type="InterPro" id="IPR047198">
    <property type="entry name" value="DDP-like_NUDIX"/>
</dbReference>
<evidence type="ECO:0000313" key="7">
    <source>
        <dbReference type="Proteomes" id="UP000218702"/>
    </source>
</evidence>
<protein>
    <submittedName>
        <fullName evidence="6">NUDIX hydrolase</fullName>
    </submittedName>
</protein>
<dbReference type="GO" id="GO:0005737">
    <property type="term" value="C:cytoplasm"/>
    <property type="evidence" value="ECO:0007669"/>
    <property type="project" value="TreeGrafter"/>
</dbReference>